<dbReference type="PANTHER" id="PTHR47478:SF1">
    <property type="entry name" value="PYRIMIDINE 5'-NUCLEOTIDASE YJJG"/>
    <property type="match status" value="1"/>
</dbReference>
<protein>
    <submittedName>
        <fullName evidence="1">2-haloacid dehalogenase</fullName>
        <ecNumber evidence="1">3.8.1.2</ecNumber>
    </submittedName>
</protein>
<keyword evidence="1" id="KW-0378">Hydrolase</keyword>
<keyword evidence="2" id="KW-1185">Reference proteome</keyword>
<dbReference type="SFLD" id="SFLDS00003">
    <property type="entry name" value="Haloacid_Dehalogenase"/>
    <property type="match status" value="1"/>
</dbReference>
<dbReference type="InterPro" id="IPR011951">
    <property type="entry name" value="HAD-SF_hydro_IA_YjjG/PynA"/>
</dbReference>
<sequence>MKAYKALFFDVDDTLLDFHAAEEGALHLLFDEQGIPLTADIHAQYQSYNRTIWQKIETGAADRQTLLSNRFAGFFNAFGLSVDGPALEGRYQQLLSESHQLIDGAWNVLTALKKSYPLYIVTNGVSKTQYRRLRDSRLDTLFEAIFVSEDAGAQKPSAEFFNYVFDQLDPIQPERGLIIGDSLSSDIRGGINSGMDTCWFNPNHQAQNAVITPSYEIDQLRDLLPILSKQPIPQSK</sequence>
<dbReference type="Proteomes" id="UP000823201">
    <property type="component" value="Unassembled WGS sequence"/>
</dbReference>
<dbReference type="SUPFAM" id="SSF56784">
    <property type="entry name" value="HAD-like"/>
    <property type="match status" value="1"/>
</dbReference>
<dbReference type="PRINTS" id="PR00413">
    <property type="entry name" value="HADHALOGNASE"/>
</dbReference>
<dbReference type="Gene3D" id="3.40.50.1000">
    <property type="entry name" value="HAD superfamily/HAD-like"/>
    <property type="match status" value="1"/>
</dbReference>
<dbReference type="EC" id="3.8.1.2" evidence="1"/>
<dbReference type="NCBIfam" id="TIGR02254">
    <property type="entry name" value="YjjG_YfnB"/>
    <property type="match status" value="1"/>
</dbReference>
<dbReference type="RefSeq" id="WP_205006515.1">
    <property type="nucleotide sequence ID" value="NZ_CBCRXA010000007.1"/>
</dbReference>
<dbReference type="InterPro" id="IPR023214">
    <property type="entry name" value="HAD_sf"/>
</dbReference>
<dbReference type="InterPro" id="IPR006439">
    <property type="entry name" value="HAD-SF_hydro_IA"/>
</dbReference>
<dbReference type="Gene3D" id="1.10.150.240">
    <property type="entry name" value="Putative phosphatase, domain 2"/>
    <property type="match status" value="1"/>
</dbReference>
<reference evidence="1 2" key="1">
    <citation type="submission" date="2021-01" db="EMBL/GenBank/DDBJ databases">
        <title>Genomic Encyclopedia of Type Strains, Phase IV (KMG-IV): sequencing the most valuable type-strain genomes for metagenomic binning, comparative biology and taxonomic classification.</title>
        <authorList>
            <person name="Goeker M."/>
        </authorList>
    </citation>
    <scope>NUCLEOTIDE SEQUENCE [LARGE SCALE GENOMIC DNA]</scope>
    <source>
        <strain evidence="1 2">DSM 100968</strain>
    </source>
</reference>
<dbReference type="InterPro" id="IPR036412">
    <property type="entry name" value="HAD-like_sf"/>
</dbReference>
<evidence type="ECO:0000313" key="1">
    <source>
        <dbReference type="EMBL" id="MBM7658047.1"/>
    </source>
</evidence>
<dbReference type="Pfam" id="PF00702">
    <property type="entry name" value="Hydrolase"/>
    <property type="match status" value="1"/>
</dbReference>
<accession>A0ABS2QAP6</accession>
<dbReference type="CDD" id="cd04305">
    <property type="entry name" value="HAD_Neu5Ac-Pase_like"/>
    <property type="match status" value="1"/>
</dbReference>
<dbReference type="EMBL" id="JAFBEV010000011">
    <property type="protein sequence ID" value="MBM7658047.1"/>
    <property type="molecule type" value="Genomic_DNA"/>
</dbReference>
<dbReference type="PANTHER" id="PTHR47478">
    <property type="match status" value="1"/>
</dbReference>
<proteinExistence type="predicted"/>
<organism evidence="1 2">
    <name type="scientific">Sporolactobacillus spathodeae</name>
    <dbReference type="NCBI Taxonomy" id="1465502"/>
    <lineage>
        <taxon>Bacteria</taxon>
        <taxon>Bacillati</taxon>
        <taxon>Bacillota</taxon>
        <taxon>Bacilli</taxon>
        <taxon>Bacillales</taxon>
        <taxon>Sporolactobacillaceae</taxon>
        <taxon>Sporolactobacillus</taxon>
    </lineage>
</organism>
<name>A0ABS2QAP6_9BACL</name>
<dbReference type="NCBIfam" id="TIGR01549">
    <property type="entry name" value="HAD-SF-IA-v1"/>
    <property type="match status" value="1"/>
</dbReference>
<dbReference type="SFLD" id="SFLDG01129">
    <property type="entry name" value="C1.5:_HAD__Beta-PGM__Phosphata"/>
    <property type="match status" value="1"/>
</dbReference>
<comment type="caution">
    <text evidence="1">The sequence shown here is derived from an EMBL/GenBank/DDBJ whole genome shotgun (WGS) entry which is preliminary data.</text>
</comment>
<dbReference type="InterPro" id="IPR023198">
    <property type="entry name" value="PGP-like_dom2"/>
</dbReference>
<dbReference type="SFLD" id="SFLDG01135">
    <property type="entry name" value="C1.5.6:_HAD__Beta-PGM__Phospha"/>
    <property type="match status" value="1"/>
</dbReference>
<gene>
    <name evidence="1" type="ORF">JOC27_001499</name>
</gene>
<dbReference type="GO" id="GO:0018784">
    <property type="term" value="F:(S)-2-haloacid dehalogenase activity"/>
    <property type="evidence" value="ECO:0007669"/>
    <property type="project" value="UniProtKB-EC"/>
</dbReference>
<dbReference type="InterPro" id="IPR052550">
    <property type="entry name" value="Pyrimidine_5'-ntase_YjjG"/>
</dbReference>
<evidence type="ECO:0000313" key="2">
    <source>
        <dbReference type="Proteomes" id="UP000823201"/>
    </source>
</evidence>